<comment type="function">
    <text evidence="9">ATP-dependent DNA helicase involved in DNA damage repair by homologous recombination and in genome maintenance. Capable of unwinding D-loops. Plays a role in limiting crossover recombinants during mitotic DNA double-strand break (DSB) repair. Component of a FANCM-MHF complex which promotes gene conversion at blocked replication forks, probably by reversal of the stalled fork.</text>
</comment>
<dbReference type="PANTHER" id="PTHR14025:SF20">
    <property type="entry name" value="FANCONI ANEMIA GROUP M PROTEIN"/>
    <property type="match status" value="1"/>
</dbReference>
<feature type="non-terminal residue" evidence="13">
    <location>
        <position position="751"/>
    </location>
</feature>
<dbReference type="GO" id="GO:0036297">
    <property type="term" value="P:interstrand cross-link repair"/>
    <property type="evidence" value="ECO:0007669"/>
    <property type="project" value="EnsemblFungi"/>
</dbReference>
<dbReference type="GO" id="GO:0033677">
    <property type="term" value="F:DNA/RNA helicase activity"/>
    <property type="evidence" value="ECO:0007669"/>
    <property type="project" value="EnsemblFungi"/>
</dbReference>
<dbReference type="FunCoup" id="A0A1D2VN33">
    <property type="interactions" value="226"/>
</dbReference>
<dbReference type="Pfam" id="PF04851">
    <property type="entry name" value="ResIII"/>
    <property type="match status" value="1"/>
</dbReference>
<feature type="domain" description="Helicase ATP-binding" evidence="11">
    <location>
        <begin position="87"/>
        <end position="254"/>
    </location>
</feature>
<evidence type="ECO:0000256" key="6">
    <source>
        <dbReference type="ARBA" id="ARBA00022840"/>
    </source>
</evidence>
<proteinExistence type="inferred from homology"/>
<evidence type="ECO:0000256" key="1">
    <source>
        <dbReference type="ARBA" id="ARBA00004123"/>
    </source>
</evidence>
<accession>A0A1D2VN33</accession>
<dbReference type="InterPro" id="IPR027417">
    <property type="entry name" value="P-loop_NTPase"/>
</dbReference>
<dbReference type="SUPFAM" id="SSF52540">
    <property type="entry name" value="P-loop containing nucleoside triphosphate hydrolases"/>
    <property type="match status" value="1"/>
</dbReference>
<keyword evidence="5" id="KW-0347">Helicase</keyword>
<dbReference type="STRING" id="1344418.A0A1D2VN33"/>
<evidence type="ECO:0000256" key="4">
    <source>
        <dbReference type="ARBA" id="ARBA00022801"/>
    </source>
</evidence>
<dbReference type="GO" id="GO:0033567">
    <property type="term" value="P:DNA replication, Okazaki fragment processing"/>
    <property type="evidence" value="ECO:0007669"/>
    <property type="project" value="EnsemblFungi"/>
</dbReference>
<dbReference type="PROSITE" id="PS51192">
    <property type="entry name" value="HELICASE_ATP_BIND_1"/>
    <property type="match status" value="1"/>
</dbReference>
<evidence type="ECO:0000256" key="9">
    <source>
        <dbReference type="RuleBase" id="RU367027"/>
    </source>
</evidence>
<dbReference type="InterPro" id="IPR006935">
    <property type="entry name" value="Helicase/UvrB_N"/>
</dbReference>
<dbReference type="GO" id="GO:0007535">
    <property type="term" value="P:donor selection"/>
    <property type="evidence" value="ECO:0007669"/>
    <property type="project" value="EnsemblFungi"/>
</dbReference>
<dbReference type="InterPro" id="IPR001650">
    <property type="entry name" value="Helicase_C-like"/>
</dbReference>
<feature type="compositionally biased region" description="Basic residues" evidence="10">
    <location>
        <begin position="702"/>
        <end position="712"/>
    </location>
</feature>
<evidence type="ECO:0000256" key="7">
    <source>
        <dbReference type="ARBA" id="ARBA00023242"/>
    </source>
</evidence>
<dbReference type="GO" id="GO:0000400">
    <property type="term" value="F:four-way junction DNA binding"/>
    <property type="evidence" value="ECO:0007669"/>
    <property type="project" value="TreeGrafter"/>
</dbReference>
<dbReference type="Proteomes" id="UP000095038">
    <property type="component" value="Unassembled WGS sequence"/>
</dbReference>
<dbReference type="PANTHER" id="PTHR14025">
    <property type="entry name" value="FANCONI ANEMIA GROUP M FANCM FAMILY MEMBER"/>
    <property type="match status" value="1"/>
</dbReference>
<dbReference type="SMART" id="SM00487">
    <property type="entry name" value="DEXDc"/>
    <property type="match status" value="1"/>
</dbReference>
<dbReference type="InterPro" id="IPR014001">
    <property type="entry name" value="Helicase_ATP-bd"/>
</dbReference>
<organism evidence="13 14">
    <name type="scientific">Ascoidea rubescens DSM 1968</name>
    <dbReference type="NCBI Taxonomy" id="1344418"/>
    <lineage>
        <taxon>Eukaryota</taxon>
        <taxon>Fungi</taxon>
        <taxon>Dikarya</taxon>
        <taxon>Ascomycota</taxon>
        <taxon>Saccharomycotina</taxon>
        <taxon>Saccharomycetes</taxon>
        <taxon>Ascoideaceae</taxon>
        <taxon>Ascoidea</taxon>
    </lineage>
</organism>
<dbReference type="GO" id="GO:0070336">
    <property type="term" value="F:flap-structured DNA binding"/>
    <property type="evidence" value="ECO:0007669"/>
    <property type="project" value="EnsemblFungi"/>
</dbReference>
<evidence type="ECO:0000259" key="12">
    <source>
        <dbReference type="PROSITE" id="PS51194"/>
    </source>
</evidence>
<keyword evidence="3" id="KW-0547">Nucleotide-binding</keyword>
<dbReference type="InterPro" id="IPR039686">
    <property type="entry name" value="FANCM/Mph1-like_ID"/>
</dbReference>
<dbReference type="PROSITE" id="PS51194">
    <property type="entry name" value="HELICASE_CTER"/>
    <property type="match status" value="1"/>
</dbReference>
<feature type="region of interest" description="Disordered" evidence="10">
    <location>
        <begin position="491"/>
        <end position="510"/>
    </location>
</feature>
<dbReference type="GO" id="GO:0016887">
    <property type="term" value="F:ATP hydrolysis activity"/>
    <property type="evidence" value="ECO:0007669"/>
    <property type="project" value="RHEA"/>
</dbReference>
<feature type="compositionally biased region" description="Basic and acidic residues" evidence="10">
    <location>
        <begin position="491"/>
        <end position="500"/>
    </location>
</feature>
<dbReference type="AlphaFoldDB" id="A0A1D2VN33"/>
<reference evidence="14" key="1">
    <citation type="submission" date="2016-05" db="EMBL/GenBank/DDBJ databases">
        <title>Comparative genomics of biotechnologically important yeasts.</title>
        <authorList>
            <consortium name="DOE Joint Genome Institute"/>
            <person name="Riley R."/>
            <person name="Haridas S."/>
            <person name="Wolfe K.H."/>
            <person name="Lopes M.R."/>
            <person name="Hittinger C.T."/>
            <person name="Goker M."/>
            <person name="Salamov A."/>
            <person name="Wisecaver J."/>
            <person name="Long T.M."/>
            <person name="Aerts A.L."/>
            <person name="Barry K."/>
            <person name="Choi C."/>
            <person name="Clum A."/>
            <person name="Coughlan A.Y."/>
            <person name="Deshpande S."/>
            <person name="Douglass A.P."/>
            <person name="Hanson S.J."/>
            <person name="Klenk H.-P."/>
            <person name="Labutti K."/>
            <person name="Lapidus A."/>
            <person name="Lindquist E."/>
            <person name="Lipzen A."/>
            <person name="Meier-Kolthoff J.P."/>
            <person name="Ohm R.A."/>
            <person name="Otillar R.P."/>
            <person name="Pangilinan J."/>
            <person name="Peng Y."/>
            <person name="Rokas A."/>
            <person name="Rosa C.A."/>
            <person name="Scheuner C."/>
            <person name="Sibirny A.A."/>
            <person name="Slot J.C."/>
            <person name="Stielow J.B."/>
            <person name="Sun H."/>
            <person name="Kurtzman C.P."/>
            <person name="Blackwell M."/>
            <person name="Grigoriev I.V."/>
            <person name="Jeffries T.W."/>
        </authorList>
    </citation>
    <scope>NUCLEOTIDE SEQUENCE [LARGE SCALE GENOMIC DNA]</scope>
    <source>
        <strain evidence="14">DSM 1968</strain>
    </source>
</reference>
<dbReference type="CDD" id="cd18033">
    <property type="entry name" value="DEXDc_FANCM"/>
    <property type="match status" value="1"/>
</dbReference>
<dbReference type="GeneID" id="30963935"/>
<dbReference type="CDD" id="cd12091">
    <property type="entry name" value="FANCM_ID"/>
    <property type="match status" value="1"/>
</dbReference>
<evidence type="ECO:0000256" key="10">
    <source>
        <dbReference type="SAM" id="MobiDB-lite"/>
    </source>
</evidence>
<protein>
    <recommendedName>
        <fullName evidence="9">ATP-dependent DNA helicase</fullName>
        <ecNumber evidence="9">3.6.4.12</ecNumber>
    </recommendedName>
</protein>
<dbReference type="InterPro" id="IPR044749">
    <property type="entry name" value="FANCM_DEXDc"/>
</dbReference>
<keyword evidence="14" id="KW-1185">Reference proteome</keyword>
<sequence>MSDFESDIFDDDIDDLELTERTQFQPLSTVTSNNNNNNHPNNQPQYYQINQPVVRVNSKTHHLLNHDNLPSYIYPTNFEIRDYQFNIIKQALFKNVLVALPTGLGKTFIANTLILNYYRWLKDAKLIFMAPTRPLVAQQIKTCLSLTGIPTDEIAILLDKSRKNRPEIWNSKRVFFTTPQVVENDLKTGFLNPKSIALLIVDEAHRAKGNYAYNNIIKFITRFTLSFRILALTATPASDIPGVQELVDNLLISKIEIRSEKSDDTIKYIKQKEIIKIIVYPEMECQEISEFINYISIAIEPTLKIAIKNKVYENVHPSNINFFKAMQASQKVISNPRYNEGLKWYLYFILQLLAQVGQMLRRLNVYGVRTFHSYLLNKYKEITTKFETGKSKNKTSSSFYNDININKILKKSQSLLTDPKYLGHPKLINLVDQLKFFFNDPKTNSNSRVIIFTELRESALEIVKAIENHNIKNLLKPHIFIGQSKEKEKFDEDSFREKAKPKGRKKKAKANIETEKIEKQKKIEEEKLLKKKQKQERSTTRVGSSEDAQLNGMNQKMQKQLIVDFQKGIYNILVATSIGEEGLDIGEVDLIICYDSTSSPIKNIQRMGRTGRKRDGKIVLLLTEAENKKFENSMETYNFVQKSVLQDNIINLNKSDRIIPKDVTPICEKLFIEIPEENIEINNTEDNDELIKIMTQKTIGKKVKPGKNKTNKPHQSLITEPIKQTKKPKKIFFMPDNVETGFKAASKLVKK</sequence>
<evidence type="ECO:0000313" key="13">
    <source>
        <dbReference type="EMBL" id="ODV63016.1"/>
    </source>
</evidence>
<dbReference type="SMART" id="SM00490">
    <property type="entry name" value="HELICc"/>
    <property type="match status" value="1"/>
</dbReference>
<dbReference type="GO" id="GO:0043138">
    <property type="term" value="F:3'-5' DNA helicase activity"/>
    <property type="evidence" value="ECO:0007669"/>
    <property type="project" value="EnsemblFungi"/>
</dbReference>
<comment type="subunit">
    <text evidence="9">Interacts with the MHF histone-fold complex to form the FANCM-MHF complex.</text>
</comment>
<dbReference type="GO" id="GO:0005524">
    <property type="term" value="F:ATP binding"/>
    <property type="evidence" value="ECO:0007669"/>
    <property type="project" value="UniProtKB-UniRule"/>
</dbReference>
<dbReference type="OrthoDB" id="164902at2759"/>
<feature type="domain" description="Helicase C-terminal" evidence="12">
    <location>
        <begin position="491"/>
        <end position="653"/>
    </location>
</feature>
<comment type="subcellular location">
    <subcellularLocation>
        <location evidence="1 9">Nucleus</location>
    </subcellularLocation>
</comment>
<evidence type="ECO:0000256" key="2">
    <source>
        <dbReference type="ARBA" id="ARBA00009889"/>
    </source>
</evidence>
<dbReference type="Gene3D" id="3.40.50.300">
    <property type="entry name" value="P-loop containing nucleotide triphosphate hydrolases"/>
    <property type="match status" value="3"/>
</dbReference>
<dbReference type="FunFam" id="3.40.50.300:FF:000861">
    <property type="entry name" value="Fanconi anemia, complementation group M"/>
    <property type="match status" value="1"/>
</dbReference>
<dbReference type="EMBL" id="KV454476">
    <property type="protein sequence ID" value="ODV63016.1"/>
    <property type="molecule type" value="Genomic_DNA"/>
</dbReference>
<evidence type="ECO:0000313" key="14">
    <source>
        <dbReference type="Proteomes" id="UP000095038"/>
    </source>
</evidence>
<dbReference type="GO" id="GO:0009378">
    <property type="term" value="F:four-way junction helicase activity"/>
    <property type="evidence" value="ECO:0007669"/>
    <property type="project" value="TreeGrafter"/>
</dbReference>
<comment type="similarity">
    <text evidence="2 9">Belongs to the DEAD box helicase family. DEAH subfamily. FANCM sub-subfamily.</text>
</comment>
<dbReference type="GO" id="GO:0060543">
    <property type="term" value="P:negative regulation of strand invasion"/>
    <property type="evidence" value="ECO:0007669"/>
    <property type="project" value="EnsemblFungi"/>
</dbReference>
<keyword evidence="7" id="KW-0539">Nucleus</keyword>
<dbReference type="EC" id="3.6.4.12" evidence="9"/>
<feature type="region of interest" description="Disordered" evidence="10">
    <location>
        <begin position="528"/>
        <end position="547"/>
    </location>
</feature>
<dbReference type="RefSeq" id="XP_020049323.1">
    <property type="nucleotide sequence ID" value="XM_020190299.1"/>
</dbReference>
<dbReference type="GO" id="GO:0005634">
    <property type="term" value="C:nucleus"/>
    <property type="evidence" value="ECO:0007669"/>
    <property type="project" value="UniProtKB-SubCell"/>
</dbReference>
<dbReference type="Pfam" id="PF00271">
    <property type="entry name" value="Helicase_C"/>
    <property type="match status" value="1"/>
</dbReference>
<comment type="catalytic activity">
    <reaction evidence="8 9">
        <text>ATP + H2O = ADP + phosphate + H(+)</text>
        <dbReference type="Rhea" id="RHEA:13065"/>
        <dbReference type="ChEBI" id="CHEBI:15377"/>
        <dbReference type="ChEBI" id="CHEBI:15378"/>
        <dbReference type="ChEBI" id="CHEBI:30616"/>
        <dbReference type="ChEBI" id="CHEBI:43474"/>
        <dbReference type="ChEBI" id="CHEBI:456216"/>
        <dbReference type="EC" id="3.6.4.12"/>
    </reaction>
</comment>
<dbReference type="Gene3D" id="1.20.1320.30">
    <property type="match status" value="1"/>
</dbReference>
<evidence type="ECO:0000256" key="5">
    <source>
        <dbReference type="ARBA" id="ARBA00022806"/>
    </source>
</evidence>
<evidence type="ECO:0000259" key="11">
    <source>
        <dbReference type="PROSITE" id="PS51192"/>
    </source>
</evidence>
<name>A0A1D2VN33_9ASCO</name>
<feature type="region of interest" description="Disordered" evidence="10">
    <location>
        <begin position="702"/>
        <end position="721"/>
    </location>
</feature>
<dbReference type="GO" id="GO:0045003">
    <property type="term" value="P:double-strand break repair via synthesis-dependent strand annealing"/>
    <property type="evidence" value="ECO:0007669"/>
    <property type="project" value="TreeGrafter"/>
</dbReference>
<dbReference type="InParanoid" id="A0A1D2VN33"/>
<evidence type="ECO:0000256" key="8">
    <source>
        <dbReference type="ARBA" id="ARBA00047995"/>
    </source>
</evidence>
<gene>
    <name evidence="13" type="ORF">ASCRUDRAFT_31743</name>
</gene>
<evidence type="ECO:0000256" key="3">
    <source>
        <dbReference type="ARBA" id="ARBA00022741"/>
    </source>
</evidence>
<keyword evidence="6" id="KW-0067">ATP-binding</keyword>
<keyword evidence="4 13" id="KW-0378">Hydrolase</keyword>